<evidence type="ECO:0000256" key="10">
    <source>
        <dbReference type="ARBA" id="ARBA00023015"/>
    </source>
</evidence>
<keyword evidence="1 18" id="KW-1121">Modulation of host cell cycle by virus</keyword>
<keyword evidence="13 18" id="KW-0804">Transcription</keyword>
<dbReference type="GO" id="GO:0039645">
    <property type="term" value="P:symbiont-mediated perturbation of host cell cycle G1/S transition checkpoint"/>
    <property type="evidence" value="ECO:0007669"/>
    <property type="project" value="UniProtKB-UniRule"/>
</dbReference>
<keyword evidence="15" id="KW-0922">Interferon antiviral system evasion</keyword>
<gene>
    <name evidence="18 20" type="primary">E7</name>
</gene>
<dbReference type="GO" id="GO:0042025">
    <property type="term" value="C:host cell nucleus"/>
    <property type="evidence" value="ECO:0007669"/>
    <property type="project" value="UniProtKB-SubCell"/>
</dbReference>
<keyword evidence="2 18" id="KW-0244">Early protein</keyword>
<comment type="function">
    <text evidence="19">E7 protein has both transforming and trans-activating activities.</text>
</comment>
<comment type="subcellular location">
    <subcellularLocation>
        <location evidence="18">Host cytoplasm</location>
    </subcellularLocation>
    <subcellularLocation>
        <location evidence="18">Host nucleus</location>
    </subcellularLocation>
    <text evidence="18">Predominantly found in the host nucleus.</text>
</comment>
<evidence type="ECO:0000256" key="2">
    <source>
        <dbReference type="ARBA" id="ARBA00022518"/>
    </source>
</evidence>
<comment type="caution">
    <text evidence="18">Lacks conserved residue(s) required for the propagation of feature annotation.</text>
</comment>
<evidence type="ECO:0000256" key="13">
    <source>
        <dbReference type="ARBA" id="ARBA00023163"/>
    </source>
</evidence>
<comment type="PTM">
    <text evidence="18">Highly phosphorylated.</text>
</comment>
<accession>A0A2D2AM71</accession>
<keyword evidence="5 18" id="KW-1090">Inhibition of host innate immune response by virus</keyword>
<evidence type="ECO:0000313" key="20">
    <source>
        <dbReference type="EMBL" id="ATQ38554.1"/>
    </source>
</evidence>
<evidence type="ECO:0000256" key="7">
    <source>
        <dbReference type="ARBA" id="ARBA00022771"/>
    </source>
</evidence>
<dbReference type="Proteomes" id="UP000290646">
    <property type="component" value="Segment"/>
</dbReference>
<dbReference type="PIRSF" id="PIRSF003407">
    <property type="entry name" value="Papvi_E7"/>
    <property type="match status" value="1"/>
</dbReference>
<keyword evidence="16 18" id="KW-0899">Viral immunoevasion</keyword>
<keyword evidence="9 18" id="KW-0862">Zinc</keyword>
<evidence type="ECO:0000256" key="6">
    <source>
        <dbReference type="ARBA" id="ARBA00022723"/>
    </source>
</evidence>
<evidence type="ECO:0000256" key="16">
    <source>
        <dbReference type="ARBA" id="ARBA00023280"/>
    </source>
</evidence>
<keyword evidence="12 18" id="KW-0010">Activator</keyword>
<evidence type="ECO:0000256" key="14">
    <source>
        <dbReference type="ARBA" id="ARBA00023200"/>
    </source>
</evidence>
<evidence type="ECO:0000256" key="1">
    <source>
        <dbReference type="ARBA" id="ARBA00022504"/>
    </source>
</evidence>
<evidence type="ECO:0000256" key="18">
    <source>
        <dbReference type="HAMAP-Rule" id="MF_04004"/>
    </source>
</evidence>
<evidence type="ECO:0000256" key="19">
    <source>
        <dbReference type="PIRNR" id="PIRNR003407"/>
    </source>
</evidence>
<dbReference type="GO" id="GO:0030430">
    <property type="term" value="C:host cell cytoplasm"/>
    <property type="evidence" value="ECO:0007669"/>
    <property type="project" value="UniProtKB-SubCell"/>
</dbReference>
<keyword evidence="10 18" id="KW-0805">Transcription regulation</keyword>
<keyword evidence="11 18" id="KW-0238">DNA-binding</keyword>
<comment type="function">
    <text evidence="18">Plays a role in viral genome replication by driving entry of quiescent cells into the cell cycle. Stimulation of progression from G1 to S phase allows the virus to efficiently use the cellular DNA replicating machinery to achieve viral genome replication. E7 protein has both transforming and trans-activating activities. Induces the disassembly of the E2F1 transcription factor from RB1, with subsequent transcriptional activation of E2F1-regulated S-phase genes. Interferes with host histone deacetylation mediated by HDAC1 and HDAC2, leading to transcription activation. Plays also a role in the inhibition of both antiviral and antiproliferative functions of host interferon alpha. Interaction with host TMEM173/STING impairs the ability of TMEM173/STING to sense cytosolic DNA and promote the production of type I interferon (IFN-alpha and IFN-beta).</text>
</comment>
<dbReference type="GO" id="GO:0006351">
    <property type="term" value="P:DNA-templated transcription"/>
    <property type="evidence" value="ECO:0007669"/>
    <property type="project" value="UniProtKB-UniRule"/>
</dbReference>
<dbReference type="SUPFAM" id="SSF161234">
    <property type="entry name" value="E7 C-terminal domain-like"/>
    <property type="match status" value="1"/>
</dbReference>
<feature type="zinc finger region" evidence="18">
    <location>
        <begin position="50"/>
        <end position="86"/>
    </location>
</feature>
<comment type="domain">
    <text evidence="18">The E7 terminal domain is an intrinsically disordered domain, whose flexibility and conformational transitions confer target adaptability to the oncoprotein. It allows adaptation to a variety of protein targets and exposes the PEST degradation sequence that regulates its turnover in the cell.</text>
</comment>
<reference evidence="20" key="1">
    <citation type="journal article" date="2018" name="MSphere">
        <title>Metagenomic Discovery of 83 New Human Papillomavirus Types in Patients with Immunodeficiency.</title>
        <authorList>
            <person name="Pastrana D.V."/>
            <person name="Peretti A."/>
            <person name="Welch N.L."/>
            <person name="Borgogna C."/>
            <person name="Olivero C."/>
            <person name="Badolato R."/>
            <person name="Notarangelo L.D."/>
            <person name="Gariglio M."/>
            <person name="FitzGerald P.C."/>
            <person name="McIntosh C.E."/>
            <person name="Reeves J."/>
            <person name="Starrett G.J."/>
            <person name="Bliskovsky V."/>
            <person name="Velez D."/>
            <person name="Brownell I."/>
            <person name="Yarchoan R."/>
            <person name="Wyvill K.M."/>
            <person name="Uldrick T.S."/>
            <person name="Maldarelli F."/>
            <person name="Lisco A."/>
            <person name="Sereti I."/>
            <person name="Gonzalez C.M."/>
            <person name="Androphy E.J."/>
            <person name="McBride A.A."/>
            <person name="Van Doorslaer K."/>
            <person name="Garcia F."/>
            <person name="Dvoretzky I."/>
            <person name="Liu J.S."/>
            <person name="Han J."/>
            <person name="Murphy P.M."/>
            <person name="McDermott D.H."/>
            <person name="Buck C.B."/>
        </authorList>
    </citation>
    <scope>NUCLEOTIDE SEQUENCE</scope>
    <source>
        <strain evidence="20">Gamma23_m090c10</strain>
    </source>
</reference>
<evidence type="ECO:0000256" key="15">
    <source>
        <dbReference type="ARBA" id="ARBA00023258"/>
    </source>
</evidence>
<evidence type="ECO:0000256" key="5">
    <source>
        <dbReference type="ARBA" id="ARBA00022632"/>
    </source>
</evidence>
<evidence type="ECO:0000256" key="11">
    <source>
        <dbReference type="ARBA" id="ARBA00023125"/>
    </source>
</evidence>
<evidence type="ECO:0000256" key="9">
    <source>
        <dbReference type="ARBA" id="ARBA00022833"/>
    </source>
</evidence>
<organism evidence="20">
    <name type="scientific">Gammapapillomavirus 23</name>
    <dbReference type="NCBI Taxonomy" id="1961680"/>
    <lineage>
        <taxon>Viruses</taxon>
        <taxon>Monodnaviria</taxon>
        <taxon>Shotokuvirae</taxon>
        <taxon>Cossaviricota</taxon>
        <taxon>Papovaviricetes</taxon>
        <taxon>Zurhausenvirales</taxon>
        <taxon>Papillomaviridae</taxon>
        <taxon>Firstpapillomavirinae</taxon>
        <taxon>Gammapapillomavirus</taxon>
    </lineage>
</organism>
<keyword evidence="17 18" id="KW-1078">G1/S host cell cycle checkpoint dysregulation by virus</keyword>
<feature type="short sequence motif" description="Nuclear export signal" evidence="18">
    <location>
        <begin position="68"/>
        <end position="76"/>
    </location>
</feature>
<sequence length="97" mass="10821">MIGNTVNIRDIELNLEALVLPENLLSDESLSPDLVPEEEEQQAYRIDTCCNSCGTGVRICVLATRPAIRTLEGLLLQELSLFCPQCSRTHLQHGRSR</sequence>
<keyword evidence="8 18" id="KW-1114">Inhibition of host interferon signaling pathway by virus</keyword>
<dbReference type="HAMAP" id="MF_04004">
    <property type="entry name" value="PPV_E7"/>
    <property type="match status" value="1"/>
</dbReference>
<evidence type="ECO:0000256" key="3">
    <source>
        <dbReference type="ARBA" id="ARBA00022562"/>
    </source>
</evidence>
<dbReference type="GO" id="GO:0008270">
    <property type="term" value="F:zinc ion binding"/>
    <property type="evidence" value="ECO:0007669"/>
    <property type="project" value="UniProtKB-KW"/>
</dbReference>
<proteinExistence type="inferred from homology"/>
<keyword evidence="14 18" id="KW-1035">Host cytoplasm</keyword>
<keyword evidence="3 18" id="KW-1048">Host nucleus</keyword>
<evidence type="ECO:0000256" key="4">
    <source>
        <dbReference type="ARBA" id="ARBA00022581"/>
    </source>
</evidence>
<dbReference type="GO" id="GO:0019904">
    <property type="term" value="F:protein domain specific binding"/>
    <property type="evidence" value="ECO:0007669"/>
    <property type="project" value="UniProtKB-UniRule"/>
</dbReference>
<dbReference type="GO" id="GO:0052170">
    <property type="term" value="P:symbiont-mediated suppression of host innate immune response"/>
    <property type="evidence" value="ECO:0007669"/>
    <property type="project" value="UniProtKB-KW"/>
</dbReference>
<dbReference type="EMBL" id="MF588745">
    <property type="protein sequence ID" value="ATQ38554.1"/>
    <property type="molecule type" value="Genomic_DNA"/>
</dbReference>
<dbReference type="GO" id="GO:0003677">
    <property type="term" value="F:DNA binding"/>
    <property type="evidence" value="ECO:0007669"/>
    <property type="project" value="UniProtKB-UniRule"/>
</dbReference>
<protein>
    <recommendedName>
        <fullName evidence="18 19">Protein E7</fullName>
    </recommendedName>
</protein>
<keyword evidence="6 18" id="KW-0479">Metal-binding</keyword>
<keyword evidence="7 18" id="KW-0863">Zinc-finger</keyword>
<comment type="subunit">
    <text evidence="18">Homodimer. Homooligomer. Interacts with host RB1; this interaction induces dissociation of RB1-E2F1 complex thereby disrupting RB1 activity. Interacts with host EP300; this interaction represses EP300 transcriptional activity. Interacts with protein E2; this interaction inhibits E7 oncogenic activity. Interacts with host TMEM173/STING; this interaction impairs the ability of TMEM173/STING to sense cytosolic DNA and promote the production of type I interferon (IFN-alpha and IFN-beta).</text>
</comment>
<dbReference type="GO" id="GO:0039502">
    <property type="term" value="P:symbiont-mediated suppression of host type I interferon-mediated signaling pathway"/>
    <property type="evidence" value="ECO:0007669"/>
    <property type="project" value="UniProtKB-UniRule"/>
</dbReference>
<comment type="similarity">
    <text evidence="18 19">Belongs to the papillomaviridae E7 protein family.</text>
</comment>
<dbReference type="GO" id="GO:0003700">
    <property type="term" value="F:DNA-binding transcription factor activity"/>
    <property type="evidence" value="ECO:0007669"/>
    <property type="project" value="UniProtKB-UniRule"/>
</dbReference>
<dbReference type="Gene3D" id="3.30.160.330">
    <property type="match status" value="1"/>
</dbReference>
<evidence type="ECO:0000256" key="12">
    <source>
        <dbReference type="ARBA" id="ARBA00023159"/>
    </source>
</evidence>
<dbReference type="InterPro" id="IPR000148">
    <property type="entry name" value="Papilloma_E7"/>
</dbReference>
<evidence type="ECO:0000256" key="8">
    <source>
        <dbReference type="ARBA" id="ARBA00022830"/>
    </source>
</evidence>
<keyword evidence="4 18" id="KW-0945">Host-virus interaction</keyword>
<name>A0A2D2AM71_9PAPI</name>
<dbReference type="Pfam" id="PF00527">
    <property type="entry name" value="E7"/>
    <property type="match status" value="1"/>
</dbReference>
<evidence type="ECO:0000256" key="17">
    <source>
        <dbReference type="ARBA" id="ARBA00023309"/>
    </source>
</evidence>